<evidence type="ECO:0000313" key="11">
    <source>
        <dbReference type="Proteomes" id="UP001208570"/>
    </source>
</evidence>
<dbReference type="InterPro" id="IPR042263">
    <property type="entry name" value="DPH1/DPH2_1"/>
</dbReference>
<evidence type="ECO:0000256" key="2">
    <source>
        <dbReference type="ARBA" id="ARBA00005156"/>
    </source>
</evidence>
<dbReference type="PANTHER" id="PTHR10762:SF2">
    <property type="entry name" value="2-(3-AMINO-3-CARBOXYPROPYL)HISTIDINE SYNTHASE SUBUNIT 2"/>
    <property type="match status" value="1"/>
</dbReference>
<dbReference type="NCBIfam" id="TIGR00322">
    <property type="entry name" value="diphth2_R"/>
    <property type="match status" value="1"/>
</dbReference>
<dbReference type="NCBIfam" id="TIGR00272">
    <property type="entry name" value="DPH2"/>
    <property type="match status" value="1"/>
</dbReference>
<dbReference type="FunFam" id="3.40.50.11860:FF:000001">
    <property type="entry name" value="2-(3-amino-3-carboxypropyl)histidine synthase subunit 2"/>
    <property type="match status" value="1"/>
</dbReference>
<evidence type="ECO:0000256" key="4">
    <source>
        <dbReference type="ARBA" id="ARBA00021914"/>
    </source>
</evidence>
<evidence type="ECO:0000313" key="10">
    <source>
        <dbReference type="EMBL" id="KAK2153794.1"/>
    </source>
</evidence>
<keyword evidence="6 9" id="KW-0408">Iron</keyword>
<protein>
    <recommendedName>
        <fullName evidence="4 9">2-(3-amino-3-carboxypropyl)histidine synthase subunit 2</fullName>
    </recommendedName>
</protein>
<dbReference type="InterPro" id="IPR016435">
    <property type="entry name" value="DPH1/DPH2"/>
</dbReference>
<dbReference type="SFLD" id="SFLDF00408">
    <property type="entry name" value="Diphthamide_biosynthesis_famil"/>
    <property type="match status" value="1"/>
</dbReference>
<dbReference type="Gene3D" id="3.40.50.11860">
    <property type="entry name" value="Diphthamide synthesis DPH1/DPH2 domain 3"/>
    <property type="match status" value="1"/>
</dbReference>
<gene>
    <name evidence="10" type="ORF">LSH36_285g00003</name>
</gene>
<evidence type="ECO:0000256" key="5">
    <source>
        <dbReference type="ARBA" id="ARBA00022723"/>
    </source>
</evidence>
<dbReference type="AlphaFoldDB" id="A0AAD9JIT4"/>
<reference evidence="10" key="1">
    <citation type="journal article" date="2023" name="Mol. Biol. Evol.">
        <title>Third-Generation Sequencing Reveals the Adaptive Role of the Epigenome in Three Deep-Sea Polychaetes.</title>
        <authorList>
            <person name="Perez M."/>
            <person name="Aroh O."/>
            <person name="Sun Y."/>
            <person name="Lan Y."/>
            <person name="Juniper S.K."/>
            <person name="Young C.R."/>
            <person name="Angers B."/>
            <person name="Qian P.Y."/>
        </authorList>
    </citation>
    <scope>NUCLEOTIDE SEQUENCE</scope>
    <source>
        <strain evidence="10">P08H-3</strain>
    </source>
</reference>
<name>A0AAD9JIT4_9ANNE</name>
<dbReference type="InterPro" id="IPR042265">
    <property type="entry name" value="DPH1/DPH2_3"/>
</dbReference>
<comment type="pathway">
    <text evidence="2 9">Protein modification; peptidyl-diphthamide biosynthesis.</text>
</comment>
<keyword evidence="11" id="KW-1185">Reference proteome</keyword>
<comment type="caution">
    <text evidence="10">The sequence shown here is derived from an EMBL/GenBank/DDBJ whole genome shotgun (WGS) entry which is preliminary data.</text>
</comment>
<comment type="cofactor">
    <cofactor evidence="1">
        <name>[4Fe-4S] cluster</name>
        <dbReference type="ChEBI" id="CHEBI:49883"/>
    </cofactor>
</comment>
<sequence length="628" mass="70678">MPLKRQGIVKILGSPIKCEYDNASFNDHMGSVFPDHYCSVDAVVPKNYHSLTEILNALSDDDETKMPDNVTKTPLDCEMPSGIKLADAEGGRLLRCGNFMTNEKAFAILSASKDIALMQVPPGDKSNKMFIIALPEKKMAVPFSTDAEQVIHRCIDTKTDDLYDESHQLFDFFEVERCCQWIQDQRFRRVALQFPDQYLSNAAKISKCIRDRTKAEVFVLADTSYGSCCVDEVAASHYKADSIIHYGHSCLSPSNRLPTLYVFGKGVVDVSDCSNKFKKDVSSNSKVLVLFSVEYNHVKSKYSYSVISVELESDIKKLLSTHFIEVLIPEVEPPCNAPLQTISSGLSTESVFSMYNRHLVMPSGDSVQNYIVLYIGEESMFLTNLMLTLKDCTFYLYDPKMKTCQKQNHSINRLLMKRFYLVERIKDAQIVGILVATLSVSRYLEMVNRLKVLLNHAGKKYYVFSVGKINVAKLSNFPDVDVFVLVSCPESVIFDSSEYYHPIVTPYEVELACDPDREWTGKVVLDFSSLLPDGAEYKEVDLKKAFDKMDVSLITGKVRKLGLADEESHQLVTDAVVVRDSMTLASVTGERFSSKTWQGLDPQLGHIEVTKAIKGRRGVAIQYEEEPS</sequence>
<dbReference type="EMBL" id="JAODUP010000285">
    <property type="protein sequence ID" value="KAK2153794.1"/>
    <property type="molecule type" value="Genomic_DNA"/>
</dbReference>
<keyword evidence="5 9" id="KW-0479">Metal-binding</keyword>
<proteinExistence type="inferred from homology"/>
<evidence type="ECO:0000256" key="9">
    <source>
        <dbReference type="RuleBase" id="RU364133"/>
    </source>
</evidence>
<evidence type="ECO:0000256" key="8">
    <source>
        <dbReference type="ARBA" id="ARBA00045159"/>
    </source>
</evidence>
<dbReference type="InterPro" id="IPR010014">
    <property type="entry name" value="DHP2"/>
</dbReference>
<dbReference type="GO" id="GO:0017183">
    <property type="term" value="P:protein histidyl modification to diphthamide"/>
    <property type="evidence" value="ECO:0007669"/>
    <property type="project" value="InterPro"/>
</dbReference>
<dbReference type="GO" id="GO:0051536">
    <property type="term" value="F:iron-sulfur cluster binding"/>
    <property type="evidence" value="ECO:0007669"/>
    <property type="project" value="UniProtKB-KW"/>
</dbReference>
<evidence type="ECO:0000256" key="6">
    <source>
        <dbReference type="ARBA" id="ARBA00023004"/>
    </source>
</evidence>
<keyword evidence="7 9" id="KW-0411">Iron-sulfur</keyword>
<dbReference type="Proteomes" id="UP001208570">
    <property type="component" value="Unassembled WGS sequence"/>
</dbReference>
<evidence type="ECO:0000256" key="7">
    <source>
        <dbReference type="ARBA" id="ARBA00023014"/>
    </source>
</evidence>
<evidence type="ECO:0000256" key="1">
    <source>
        <dbReference type="ARBA" id="ARBA00001966"/>
    </source>
</evidence>
<evidence type="ECO:0000256" key="3">
    <source>
        <dbReference type="ARBA" id="ARBA00006179"/>
    </source>
</evidence>
<comment type="similarity">
    <text evidence="3 9">Belongs to the DPH1/DPH2 family. DPH2 subfamily.</text>
</comment>
<dbReference type="Pfam" id="PF01866">
    <property type="entry name" value="Diphthamide_syn"/>
    <property type="match status" value="1"/>
</dbReference>
<comment type="function">
    <text evidence="8 9">Required for the first step of diphthamide biosynthesis, a post-translational modification of histidine which occurs in elongation factor 2. DPH1 and DPH2 transfer a 3-amino-3-carboxypropyl (ACP) group from S-adenosyl-L-methionine (SAM) to a histidine residue, the reaction is assisted by a reduction system comprising DPH3 and a NADH-dependent reductase. Facilitates the reduction of the catalytic iron-sulfur cluster found in the DPH1 subunit.</text>
</comment>
<accession>A0AAD9JIT4</accession>
<dbReference type="SFLD" id="SFLDS00032">
    <property type="entry name" value="Radical_SAM_3-amino-3-carboxyp"/>
    <property type="match status" value="1"/>
</dbReference>
<organism evidence="10 11">
    <name type="scientific">Paralvinella palmiformis</name>
    <dbReference type="NCBI Taxonomy" id="53620"/>
    <lineage>
        <taxon>Eukaryota</taxon>
        <taxon>Metazoa</taxon>
        <taxon>Spiralia</taxon>
        <taxon>Lophotrochozoa</taxon>
        <taxon>Annelida</taxon>
        <taxon>Polychaeta</taxon>
        <taxon>Sedentaria</taxon>
        <taxon>Canalipalpata</taxon>
        <taxon>Terebellida</taxon>
        <taxon>Terebelliformia</taxon>
        <taxon>Alvinellidae</taxon>
        <taxon>Paralvinella</taxon>
    </lineage>
</organism>
<dbReference type="PANTHER" id="PTHR10762">
    <property type="entry name" value="DIPHTHAMIDE BIOSYNTHESIS PROTEIN"/>
    <property type="match status" value="1"/>
</dbReference>
<dbReference type="Gene3D" id="3.40.50.11840">
    <property type="entry name" value="Diphthamide synthesis DPH1/DPH2 domain 1"/>
    <property type="match status" value="1"/>
</dbReference>
<dbReference type="SFLD" id="SFLDG01121">
    <property type="entry name" value="Diphthamide_biosynthesis"/>
    <property type="match status" value="1"/>
</dbReference>
<dbReference type="FunFam" id="3.40.50.11840:FF:000002">
    <property type="entry name" value="2-(3-amino-3-carboxypropyl)histidine synthase subunit 2"/>
    <property type="match status" value="1"/>
</dbReference>
<dbReference type="GO" id="GO:0090560">
    <property type="term" value="F:2-(3-amino-3-carboxypropyl)histidine synthase activity"/>
    <property type="evidence" value="ECO:0007669"/>
    <property type="project" value="InterPro"/>
</dbReference>
<dbReference type="GO" id="GO:0046872">
    <property type="term" value="F:metal ion binding"/>
    <property type="evidence" value="ECO:0007669"/>
    <property type="project" value="UniProtKB-KW"/>
</dbReference>